<dbReference type="Proteomes" id="UP000800094">
    <property type="component" value="Unassembled WGS sequence"/>
</dbReference>
<feature type="compositionally biased region" description="Basic residues" evidence="1">
    <location>
        <begin position="116"/>
        <end position="125"/>
    </location>
</feature>
<gene>
    <name evidence="2" type="ORF">BU26DRAFT_303911</name>
</gene>
<evidence type="ECO:0000313" key="3">
    <source>
        <dbReference type="Proteomes" id="UP000800094"/>
    </source>
</evidence>
<accession>A0A6A6IEQ8</accession>
<dbReference type="EMBL" id="ML987195">
    <property type="protein sequence ID" value="KAF2248679.1"/>
    <property type="molecule type" value="Genomic_DNA"/>
</dbReference>
<keyword evidence="3" id="KW-1185">Reference proteome</keyword>
<proteinExistence type="predicted"/>
<reference evidence="2" key="1">
    <citation type="journal article" date="2020" name="Stud. Mycol.">
        <title>101 Dothideomycetes genomes: a test case for predicting lifestyles and emergence of pathogens.</title>
        <authorList>
            <person name="Haridas S."/>
            <person name="Albert R."/>
            <person name="Binder M."/>
            <person name="Bloem J."/>
            <person name="Labutti K."/>
            <person name="Salamov A."/>
            <person name="Andreopoulos B."/>
            <person name="Baker S."/>
            <person name="Barry K."/>
            <person name="Bills G."/>
            <person name="Bluhm B."/>
            <person name="Cannon C."/>
            <person name="Castanera R."/>
            <person name="Culley D."/>
            <person name="Daum C."/>
            <person name="Ezra D."/>
            <person name="Gonzalez J."/>
            <person name="Henrissat B."/>
            <person name="Kuo A."/>
            <person name="Liang C."/>
            <person name="Lipzen A."/>
            <person name="Lutzoni F."/>
            <person name="Magnuson J."/>
            <person name="Mondo S."/>
            <person name="Nolan M."/>
            <person name="Ohm R."/>
            <person name="Pangilinan J."/>
            <person name="Park H.-J."/>
            <person name="Ramirez L."/>
            <person name="Alfaro M."/>
            <person name="Sun H."/>
            <person name="Tritt A."/>
            <person name="Yoshinaga Y."/>
            <person name="Zwiers L.-H."/>
            <person name="Turgeon B."/>
            <person name="Goodwin S."/>
            <person name="Spatafora J."/>
            <person name="Crous P."/>
            <person name="Grigoriev I."/>
        </authorList>
    </citation>
    <scope>NUCLEOTIDE SEQUENCE</scope>
    <source>
        <strain evidence="2">CBS 122368</strain>
    </source>
</reference>
<sequence length="173" mass="19133">MSHDVEFRGAWLRLAQQEKCSGRELWGDGWAGAGYNDWRGSRKTPVARRAQREFEATGTAMKKRMPWCEVWLARSGVQAGGPPASACRGGIGDDRLQAFGALSPKTSPQPSPQRTKFTRPARRKHSRLVYFSGKQACLRLKLESLTKDAQRSSSRAQNGQFVSAASAPSKPNR</sequence>
<feature type="region of interest" description="Disordered" evidence="1">
    <location>
        <begin position="147"/>
        <end position="173"/>
    </location>
</feature>
<dbReference type="GeneID" id="54575154"/>
<protein>
    <submittedName>
        <fullName evidence="2">Uncharacterized protein</fullName>
    </submittedName>
</protein>
<evidence type="ECO:0000256" key="1">
    <source>
        <dbReference type="SAM" id="MobiDB-lite"/>
    </source>
</evidence>
<evidence type="ECO:0000313" key="2">
    <source>
        <dbReference type="EMBL" id="KAF2248679.1"/>
    </source>
</evidence>
<feature type="region of interest" description="Disordered" evidence="1">
    <location>
        <begin position="100"/>
        <end position="125"/>
    </location>
</feature>
<name>A0A6A6IEQ8_9PLEO</name>
<dbReference type="AlphaFoldDB" id="A0A6A6IEQ8"/>
<organism evidence="2 3">
    <name type="scientific">Trematosphaeria pertusa</name>
    <dbReference type="NCBI Taxonomy" id="390896"/>
    <lineage>
        <taxon>Eukaryota</taxon>
        <taxon>Fungi</taxon>
        <taxon>Dikarya</taxon>
        <taxon>Ascomycota</taxon>
        <taxon>Pezizomycotina</taxon>
        <taxon>Dothideomycetes</taxon>
        <taxon>Pleosporomycetidae</taxon>
        <taxon>Pleosporales</taxon>
        <taxon>Massarineae</taxon>
        <taxon>Trematosphaeriaceae</taxon>
        <taxon>Trematosphaeria</taxon>
    </lineage>
</organism>
<feature type="compositionally biased region" description="Polar residues" evidence="1">
    <location>
        <begin position="151"/>
        <end position="163"/>
    </location>
</feature>
<feature type="compositionally biased region" description="Polar residues" evidence="1">
    <location>
        <begin position="104"/>
        <end position="115"/>
    </location>
</feature>
<dbReference type="RefSeq" id="XP_033683683.1">
    <property type="nucleotide sequence ID" value="XM_033821824.1"/>
</dbReference>